<sequence>MKKHTILISFLTIVSLLLAACQLEPKRSEAKIQGDLPSSKEGITIKLKKERYTTKDNEVAVTLQNDGKVTFLYGTDFLLEKNCVMTIKLFNFESENIFTPSANLDGVKIK</sequence>
<feature type="signal peptide" evidence="1">
    <location>
        <begin position="1"/>
        <end position="19"/>
    </location>
</feature>
<dbReference type="EMBL" id="LQWZ01000015">
    <property type="protein sequence ID" value="OAH57109.1"/>
    <property type="molecule type" value="Genomic_DNA"/>
</dbReference>
<dbReference type="RefSeq" id="WP_063974850.1">
    <property type="nucleotide sequence ID" value="NZ_LQWZ01000015.1"/>
</dbReference>
<dbReference type="PROSITE" id="PS51257">
    <property type="entry name" value="PROKAR_LIPOPROTEIN"/>
    <property type="match status" value="1"/>
</dbReference>
<comment type="caution">
    <text evidence="2">The sequence shown here is derived from an EMBL/GenBank/DDBJ whole genome shotgun (WGS) entry which is preliminary data.</text>
</comment>
<dbReference type="OrthoDB" id="2085239at2"/>
<evidence type="ECO:0000313" key="2">
    <source>
        <dbReference type="EMBL" id="OAH57109.1"/>
    </source>
</evidence>
<feature type="chain" id="PRO_5038902991" description="Lipoprotein" evidence="1">
    <location>
        <begin position="20"/>
        <end position="110"/>
    </location>
</feature>
<evidence type="ECO:0008006" key="4">
    <source>
        <dbReference type="Google" id="ProtNLM"/>
    </source>
</evidence>
<evidence type="ECO:0000256" key="1">
    <source>
        <dbReference type="SAM" id="SignalP"/>
    </source>
</evidence>
<protein>
    <recommendedName>
        <fullName evidence="4">Lipoprotein</fullName>
    </recommendedName>
</protein>
<accession>A0A177KUU6</accession>
<proteinExistence type="predicted"/>
<evidence type="ECO:0000313" key="3">
    <source>
        <dbReference type="Proteomes" id="UP000077271"/>
    </source>
</evidence>
<name>A0A177KUU6_9BACI</name>
<reference evidence="2 3" key="1">
    <citation type="submission" date="2016-01" db="EMBL/GenBank/DDBJ databases">
        <title>Investigation of taxonomic status of Bacillus aminovorans.</title>
        <authorList>
            <person name="Verma A."/>
            <person name="Pal Y."/>
            <person name="Krishnamurthi S."/>
        </authorList>
    </citation>
    <scope>NUCLEOTIDE SEQUENCE [LARGE SCALE GENOMIC DNA]</scope>
    <source>
        <strain evidence="2 3">DSM 4337</strain>
    </source>
</reference>
<gene>
    <name evidence="2" type="ORF">AWH48_19480</name>
</gene>
<dbReference type="Proteomes" id="UP000077271">
    <property type="component" value="Unassembled WGS sequence"/>
</dbReference>
<keyword evidence="1" id="KW-0732">Signal</keyword>
<organism evidence="2 3">
    <name type="scientific">Domibacillus aminovorans</name>
    <dbReference type="NCBI Taxonomy" id="29332"/>
    <lineage>
        <taxon>Bacteria</taxon>
        <taxon>Bacillati</taxon>
        <taxon>Bacillota</taxon>
        <taxon>Bacilli</taxon>
        <taxon>Bacillales</taxon>
        <taxon>Bacillaceae</taxon>
        <taxon>Domibacillus</taxon>
    </lineage>
</organism>
<dbReference type="AlphaFoldDB" id="A0A177KUU6"/>